<dbReference type="CDD" id="cd02134">
    <property type="entry name" value="KH-II_NusA_rpt1"/>
    <property type="match status" value="1"/>
</dbReference>
<dbReference type="Proteomes" id="UP000324143">
    <property type="component" value="Unassembled WGS sequence"/>
</dbReference>
<dbReference type="InterPro" id="IPR015946">
    <property type="entry name" value="KH_dom-like_a/b"/>
</dbReference>
<dbReference type="HAMAP" id="MF_00945_B">
    <property type="entry name" value="NusA_B"/>
    <property type="match status" value="1"/>
</dbReference>
<comment type="similarity">
    <text evidence="7">Belongs to the NusA family.</text>
</comment>
<dbReference type="InterPro" id="IPR004087">
    <property type="entry name" value="KH_dom"/>
</dbReference>
<keyword evidence="8" id="KW-0175">Coiled coil</keyword>
<dbReference type="GO" id="GO:0031564">
    <property type="term" value="P:transcription antitermination"/>
    <property type="evidence" value="ECO:0007669"/>
    <property type="project" value="UniProtKB-UniRule"/>
</dbReference>
<dbReference type="InterPro" id="IPR012340">
    <property type="entry name" value="NA-bd_OB-fold"/>
</dbReference>
<dbReference type="SUPFAM" id="SSF54814">
    <property type="entry name" value="Prokaryotic type KH domain (KH-domain type II)"/>
    <property type="match status" value="2"/>
</dbReference>
<reference evidence="11" key="1">
    <citation type="submission" date="2019-08" db="EMBL/GenBank/DDBJ databases">
        <title>Genomic characterization of a novel candidate phylum (ARYD3) from a high temperature, high salinity tertiary oil reservoir in north central Oklahoma, USA.</title>
        <authorList>
            <person name="Youssef N.H."/>
            <person name="Yadav A."/>
            <person name="Elshahed M.S."/>
        </authorList>
    </citation>
    <scope>NUCLEOTIDE SEQUENCE [LARGE SCALE GENOMIC DNA]</scope>
    <source>
        <strain evidence="11">ARYD3</strain>
    </source>
</reference>
<feature type="coiled-coil region" evidence="8">
    <location>
        <begin position="370"/>
        <end position="397"/>
    </location>
</feature>
<comment type="subcellular location">
    <subcellularLocation>
        <location evidence="7">Cytoplasm</location>
    </subcellularLocation>
</comment>
<dbReference type="EMBL" id="VSIX01000012">
    <property type="protein sequence ID" value="TYB31979.1"/>
    <property type="molecule type" value="Genomic_DNA"/>
</dbReference>
<evidence type="ECO:0000313" key="12">
    <source>
        <dbReference type="Proteomes" id="UP000324143"/>
    </source>
</evidence>
<evidence type="ECO:0000256" key="5">
    <source>
        <dbReference type="ARBA" id="ARBA00023015"/>
    </source>
</evidence>
<keyword evidence="12" id="KW-1185">Reference proteome</keyword>
<dbReference type="NCBIfam" id="TIGR01953">
    <property type="entry name" value="NusA"/>
    <property type="match status" value="1"/>
</dbReference>
<comment type="subunit">
    <text evidence="7">Monomer. Binds directly to the core enzyme of the DNA-dependent RNA polymerase and to nascent RNA.</text>
</comment>
<keyword evidence="2 7" id="KW-0963">Cytoplasm</keyword>
<evidence type="ECO:0000256" key="1">
    <source>
        <dbReference type="ARBA" id="ARBA00022472"/>
    </source>
</evidence>
<dbReference type="FunFam" id="3.30.300.20:FF:000002">
    <property type="entry name" value="Transcription termination/antitermination protein NusA"/>
    <property type="match status" value="1"/>
</dbReference>
<comment type="function">
    <text evidence="7">Participates in both transcription termination and antitermination.</text>
</comment>
<dbReference type="PROSITE" id="PS50084">
    <property type="entry name" value="KH_TYPE_1"/>
    <property type="match status" value="1"/>
</dbReference>
<dbReference type="SMART" id="SM00322">
    <property type="entry name" value="KH"/>
    <property type="match status" value="2"/>
</dbReference>
<dbReference type="InterPro" id="IPR058582">
    <property type="entry name" value="KH_NusA_2nd"/>
</dbReference>
<name>A0A5D0MN11_9BACT</name>
<evidence type="ECO:0000256" key="8">
    <source>
        <dbReference type="SAM" id="Coils"/>
    </source>
</evidence>
<dbReference type="GO" id="GO:0005829">
    <property type="term" value="C:cytosol"/>
    <property type="evidence" value="ECO:0007669"/>
    <property type="project" value="TreeGrafter"/>
</dbReference>
<feature type="region of interest" description="Disordered" evidence="9">
    <location>
        <begin position="440"/>
        <end position="487"/>
    </location>
</feature>
<evidence type="ECO:0000313" key="11">
    <source>
        <dbReference type="EMBL" id="TYB31979.1"/>
    </source>
</evidence>
<dbReference type="Pfam" id="PF08529">
    <property type="entry name" value="NusA_N"/>
    <property type="match status" value="1"/>
</dbReference>
<keyword evidence="4 7" id="KW-0694">RNA-binding</keyword>
<dbReference type="SUPFAM" id="SSF50249">
    <property type="entry name" value="Nucleic acid-binding proteins"/>
    <property type="match status" value="1"/>
</dbReference>
<comment type="caution">
    <text evidence="11">The sequence shown here is derived from an EMBL/GenBank/DDBJ whole genome shotgun (WGS) entry which is preliminary data.</text>
</comment>
<organism evidence="11 12">
    <name type="scientific">Candidatus Mcinerneyibacterium aminivorans</name>
    <dbReference type="NCBI Taxonomy" id="2703815"/>
    <lineage>
        <taxon>Bacteria</taxon>
        <taxon>Candidatus Macinerneyibacteriota</taxon>
        <taxon>Candidatus Mcinerneyibacteria</taxon>
        <taxon>Candidatus Mcinerneyibacteriales</taxon>
        <taxon>Candidatus Mcinerneyibacteriaceae</taxon>
        <taxon>Candidatus Mcinerneyibacterium</taxon>
    </lineage>
</organism>
<dbReference type="InterPro" id="IPR013735">
    <property type="entry name" value="TF_NusA_N"/>
</dbReference>
<dbReference type="GO" id="GO:0006353">
    <property type="term" value="P:DNA-templated transcription termination"/>
    <property type="evidence" value="ECO:0007669"/>
    <property type="project" value="UniProtKB-UniRule"/>
</dbReference>
<feature type="domain" description="K Homology" evidence="10">
    <location>
        <begin position="330"/>
        <end position="448"/>
    </location>
</feature>
<dbReference type="Gene3D" id="3.30.300.20">
    <property type="match status" value="2"/>
</dbReference>
<dbReference type="Pfam" id="PF26594">
    <property type="entry name" value="KH_NusA_2nd"/>
    <property type="match status" value="1"/>
</dbReference>
<evidence type="ECO:0000256" key="9">
    <source>
        <dbReference type="SAM" id="MobiDB-lite"/>
    </source>
</evidence>
<dbReference type="AlphaFoldDB" id="A0A5D0MN11"/>
<dbReference type="InterPro" id="IPR009019">
    <property type="entry name" value="KH_sf_prok-type"/>
</dbReference>
<evidence type="ECO:0000256" key="6">
    <source>
        <dbReference type="ARBA" id="ARBA00023163"/>
    </source>
</evidence>
<dbReference type="InterPro" id="IPR025249">
    <property type="entry name" value="TF_NusA_KH_1st"/>
</dbReference>
<gene>
    <name evidence="7 11" type="primary">nusA</name>
    <name evidence="11" type="ORF">FXF47_01175</name>
</gene>
<dbReference type="Gene3D" id="2.40.50.140">
    <property type="entry name" value="Nucleic acid-binding proteins"/>
    <property type="match status" value="1"/>
</dbReference>
<dbReference type="InterPro" id="IPR036555">
    <property type="entry name" value="NusA_N_sf"/>
</dbReference>
<sequence>MEAFMQIIDELMKSKDIEKDEMMRIIRESLKDAYIRKHKLKPENDEEEEYELPLDVEINKGKLYVFLSKEVRKNVDDEHKQINIDKAKEMLNTDDIEEGDIIDIFIEPKDLGRNGARIVKENIMNRIRGVEEGRVYDEYKDKENQIFTAIVMRKQRLRGREREKFREEWGNDKKELANIIVDLGKGEAIIKPNHQSPKDNYYRGSRMKVYLYKVKRSGLSTDIFASRTHQNLVTELLKLEVPEVESNQVKVDAISRKPGYKTKVAVSTNNPELDPVGTCVGMRGIRIQNVVRELNGERIDVIEYTDNPKEMIKRALKNIDVVDVIITDEEKNEAKVVVPDQQYTMAIGRGGQNVALAARITGWKIYIYSDSEYREELEKLREEKLEQLKNLEIVNEEIFEMFKENGIKSLEDITHTHPDFMAELIDVELKQAEEIIETAKEKIQKQKEEDSESEKEQSEEKNEKEKENENENNDKENKETEDKEDEK</sequence>
<proteinExistence type="inferred from homology"/>
<dbReference type="Gene3D" id="3.30.1480.10">
    <property type="entry name" value="NusA, N-terminal domain"/>
    <property type="match status" value="1"/>
</dbReference>
<evidence type="ECO:0000256" key="7">
    <source>
        <dbReference type="HAMAP-Rule" id="MF_00945"/>
    </source>
</evidence>
<keyword evidence="6 7" id="KW-0804">Transcription</keyword>
<evidence type="ECO:0000256" key="3">
    <source>
        <dbReference type="ARBA" id="ARBA00022814"/>
    </source>
</evidence>
<dbReference type="InterPro" id="IPR010213">
    <property type="entry name" value="TF_NusA"/>
</dbReference>
<dbReference type="CDD" id="cd22529">
    <property type="entry name" value="KH-II_NusA_rpt2"/>
    <property type="match status" value="1"/>
</dbReference>
<dbReference type="PANTHER" id="PTHR22648">
    <property type="entry name" value="TRANSCRIPTION TERMINATION FACTOR NUSA"/>
    <property type="match status" value="1"/>
</dbReference>
<accession>A0A5D0MN11</accession>
<keyword evidence="3 7" id="KW-0889">Transcription antitermination</keyword>
<dbReference type="InterPro" id="IPR010995">
    <property type="entry name" value="DNA_repair_Rad51/TF_NusA_a-hlx"/>
</dbReference>
<dbReference type="GO" id="GO:0003700">
    <property type="term" value="F:DNA-binding transcription factor activity"/>
    <property type="evidence" value="ECO:0007669"/>
    <property type="project" value="InterPro"/>
</dbReference>
<dbReference type="Gene3D" id="1.10.150.20">
    <property type="entry name" value="5' to 3' exonuclease, C-terminal subdomain"/>
    <property type="match status" value="1"/>
</dbReference>
<evidence type="ECO:0000259" key="10">
    <source>
        <dbReference type="SMART" id="SM00322"/>
    </source>
</evidence>
<evidence type="ECO:0000256" key="2">
    <source>
        <dbReference type="ARBA" id="ARBA00022490"/>
    </source>
</evidence>
<dbReference type="SUPFAM" id="SSF47794">
    <property type="entry name" value="Rad51 N-terminal domain-like"/>
    <property type="match status" value="1"/>
</dbReference>
<dbReference type="GO" id="GO:0000166">
    <property type="term" value="F:nucleotide binding"/>
    <property type="evidence" value="ECO:0007669"/>
    <property type="project" value="InterPro"/>
</dbReference>
<protein>
    <recommendedName>
        <fullName evidence="7">Transcription termination/antitermination protein NusA</fullName>
    </recommendedName>
</protein>
<dbReference type="Pfam" id="PF13184">
    <property type="entry name" value="KH_NusA_1st"/>
    <property type="match status" value="1"/>
</dbReference>
<dbReference type="PANTHER" id="PTHR22648:SF0">
    <property type="entry name" value="TRANSCRIPTION TERMINATION_ANTITERMINATION PROTEIN NUSA"/>
    <property type="match status" value="1"/>
</dbReference>
<keyword evidence="1 7" id="KW-0806">Transcription termination</keyword>
<evidence type="ECO:0000256" key="4">
    <source>
        <dbReference type="ARBA" id="ARBA00022884"/>
    </source>
</evidence>
<keyword evidence="5 7" id="KW-0805">Transcription regulation</keyword>
<dbReference type="GO" id="GO:0003723">
    <property type="term" value="F:RNA binding"/>
    <property type="evidence" value="ECO:0007669"/>
    <property type="project" value="UniProtKB-UniRule"/>
</dbReference>
<feature type="domain" description="K Homology" evidence="10">
    <location>
        <begin position="258"/>
        <end position="320"/>
    </location>
</feature>
<dbReference type="InterPro" id="IPR030842">
    <property type="entry name" value="TF_NusA_bacterial"/>
</dbReference>
<dbReference type="SUPFAM" id="SSF69705">
    <property type="entry name" value="Transcription factor NusA, N-terminal domain"/>
    <property type="match status" value="1"/>
</dbReference>